<reference evidence="3 4" key="1">
    <citation type="submission" date="2021-12" db="EMBL/GenBank/DDBJ databases">
        <title>Genome sequencing of bacteria with rrn-lacking chromosome and rrn-plasmid.</title>
        <authorList>
            <person name="Anda M."/>
            <person name="Iwasaki W."/>
        </authorList>
    </citation>
    <scope>NUCLEOTIDE SEQUENCE [LARGE SCALE GENOMIC DNA]</scope>
    <source>
        <strain evidence="3 4">NBRC 15940</strain>
    </source>
</reference>
<dbReference type="AlphaFoldDB" id="A0AAN4W1P6"/>
<dbReference type="Proteomes" id="UP001310022">
    <property type="component" value="Unassembled WGS sequence"/>
</dbReference>
<comment type="caution">
    <text evidence="3">The sequence shown here is derived from an EMBL/GenBank/DDBJ whole genome shotgun (WGS) entry which is preliminary data.</text>
</comment>
<evidence type="ECO:0000256" key="1">
    <source>
        <dbReference type="ARBA" id="ARBA00038283"/>
    </source>
</evidence>
<accession>A0AAN4W1P6</accession>
<protein>
    <recommendedName>
        <fullName evidence="2">Initiator Rep protein WH1 domain-containing protein</fullName>
    </recommendedName>
</protein>
<dbReference type="Gene3D" id="1.10.10.10">
    <property type="entry name" value="Winged helix-like DNA-binding domain superfamily/Winged helix DNA-binding domain"/>
    <property type="match status" value="2"/>
</dbReference>
<feature type="domain" description="Initiator Rep protein WH1" evidence="2">
    <location>
        <begin position="15"/>
        <end position="158"/>
    </location>
</feature>
<comment type="similarity">
    <text evidence="1">Belongs to the initiator RepB protein family.</text>
</comment>
<dbReference type="Pfam" id="PF21205">
    <property type="entry name" value="Rep3_C"/>
    <property type="match status" value="1"/>
</dbReference>
<gene>
    <name evidence="3" type="ORF">PEDI_42650</name>
</gene>
<dbReference type="RefSeq" id="WP_060688933.1">
    <property type="nucleotide sequence ID" value="NZ_BQKE01000003.1"/>
</dbReference>
<dbReference type="GO" id="GO:0006270">
    <property type="term" value="P:DNA replication initiation"/>
    <property type="evidence" value="ECO:0007669"/>
    <property type="project" value="InterPro"/>
</dbReference>
<proteinExistence type="inferred from homology"/>
<dbReference type="GO" id="GO:0003887">
    <property type="term" value="F:DNA-directed DNA polymerase activity"/>
    <property type="evidence" value="ECO:0007669"/>
    <property type="project" value="InterPro"/>
</dbReference>
<dbReference type="InterPro" id="IPR000525">
    <property type="entry name" value="Initiator_Rep_WH1"/>
</dbReference>
<dbReference type="InterPro" id="IPR036388">
    <property type="entry name" value="WH-like_DNA-bd_sf"/>
</dbReference>
<dbReference type="Pfam" id="PF01051">
    <property type="entry name" value="Rep3_N"/>
    <property type="match status" value="1"/>
</dbReference>
<evidence type="ECO:0000313" key="3">
    <source>
        <dbReference type="EMBL" id="GJM63713.1"/>
    </source>
</evidence>
<name>A0AAN4W1P6_9BACT</name>
<organism evidence="3 4">
    <name type="scientific">Persicobacter diffluens</name>
    <dbReference type="NCBI Taxonomy" id="981"/>
    <lineage>
        <taxon>Bacteria</taxon>
        <taxon>Pseudomonadati</taxon>
        <taxon>Bacteroidota</taxon>
        <taxon>Cytophagia</taxon>
        <taxon>Cytophagales</taxon>
        <taxon>Persicobacteraceae</taxon>
        <taxon>Persicobacter</taxon>
    </lineage>
</organism>
<evidence type="ECO:0000259" key="2">
    <source>
        <dbReference type="Pfam" id="PF01051"/>
    </source>
</evidence>
<dbReference type="SUPFAM" id="SSF46785">
    <property type="entry name" value="Winged helix' DNA-binding domain"/>
    <property type="match status" value="2"/>
</dbReference>
<keyword evidence="4" id="KW-1185">Reference proteome</keyword>
<dbReference type="InterPro" id="IPR036390">
    <property type="entry name" value="WH_DNA-bd_sf"/>
</dbReference>
<evidence type="ECO:0000313" key="4">
    <source>
        <dbReference type="Proteomes" id="UP001310022"/>
    </source>
</evidence>
<dbReference type="EMBL" id="BQKE01000003">
    <property type="protein sequence ID" value="GJM63713.1"/>
    <property type="molecule type" value="Genomic_DNA"/>
</dbReference>
<sequence>MNITDRSVAGIKNYKIVKSNKLINSKHTLSPLQWRLILLTAAQIKKDDTEFNECVIGLRELFDLKRGDKISDKYNQAREAAVGLTNSSVYIQKGKHWVAFPFVTKAEGKEGEDYIKIRFAQEMKPFFLQLNAGEYTSYKPINCWGFVSGHSFRLYELLIQYFPNINKRTFKIADFKNLLNVEEKYKRFSDLKRRVIDPAVHDINSYEPSGMFVDYEIKRRGRSVNEIIFSMSKKGNGLVSDGAHELMGEVNIKPQTIQPQLNFDQLTAEDVTPVESLSEDEEILAAIGYKAKTKNGMSQALEAISHLIRQYGLIQVRKKVRVVQQAKKVENPIGYLTMALKEDYQLRMEPAVNQKADATQAAYVENRQKEQEARQAVMLHKKKQESISREFDKFWKDLCFEYLNNNIFGQFPNYVNYLNGEASAYERKFLQEWNCNKPTTEAKKYFGRWIIGQIGTEEHKRYLNDGVKFYAMKHHKFNWDQY</sequence>